<proteinExistence type="predicted"/>
<dbReference type="Proteomes" id="UP000886885">
    <property type="component" value="Chromosome 5A"/>
</dbReference>
<dbReference type="EMBL" id="JAAWWB010000009">
    <property type="protein sequence ID" value="KAG6775512.1"/>
    <property type="molecule type" value="Genomic_DNA"/>
</dbReference>
<gene>
    <name evidence="1" type="ORF">POTOM_018968</name>
</gene>
<protein>
    <submittedName>
        <fullName evidence="1">Uncharacterized protein</fullName>
    </submittedName>
</protein>
<accession>A0A8X7ZWF0</accession>
<reference evidence="1" key="1">
    <citation type="journal article" date="2020" name="bioRxiv">
        <title>Hybrid origin of Populus tomentosa Carr. identified through genome sequencing and phylogenomic analysis.</title>
        <authorList>
            <person name="An X."/>
            <person name="Gao K."/>
            <person name="Chen Z."/>
            <person name="Li J."/>
            <person name="Yang X."/>
            <person name="Yang X."/>
            <person name="Zhou J."/>
            <person name="Guo T."/>
            <person name="Zhao T."/>
            <person name="Huang S."/>
            <person name="Miao D."/>
            <person name="Khan W.U."/>
            <person name="Rao P."/>
            <person name="Ye M."/>
            <person name="Lei B."/>
            <person name="Liao W."/>
            <person name="Wang J."/>
            <person name="Ji L."/>
            <person name="Li Y."/>
            <person name="Guo B."/>
            <person name="Mustafa N.S."/>
            <person name="Li S."/>
            <person name="Yun Q."/>
            <person name="Keller S.R."/>
            <person name="Mao J."/>
            <person name="Zhang R."/>
            <person name="Strauss S.H."/>
        </authorList>
    </citation>
    <scope>NUCLEOTIDE SEQUENCE</scope>
    <source>
        <strain evidence="1">GM15</strain>
        <tissue evidence="1">Leaf</tissue>
    </source>
</reference>
<keyword evidence="2" id="KW-1185">Reference proteome</keyword>
<dbReference type="OrthoDB" id="847130at2759"/>
<evidence type="ECO:0000313" key="2">
    <source>
        <dbReference type="Proteomes" id="UP000886885"/>
    </source>
</evidence>
<dbReference type="AlphaFoldDB" id="A0A8X7ZWF0"/>
<organism evidence="1 2">
    <name type="scientific">Populus tomentosa</name>
    <name type="common">Chinese white poplar</name>
    <dbReference type="NCBI Taxonomy" id="118781"/>
    <lineage>
        <taxon>Eukaryota</taxon>
        <taxon>Viridiplantae</taxon>
        <taxon>Streptophyta</taxon>
        <taxon>Embryophyta</taxon>
        <taxon>Tracheophyta</taxon>
        <taxon>Spermatophyta</taxon>
        <taxon>Magnoliopsida</taxon>
        <taxon>eudicotyledons</taxon>
        <taxon>Gunneridae</taxon>
        <taxon>Pentapetalae</taxon>
        <taxon>rosids</taxon>
        <taxon>fabids</taxon>
        <taxon>Malpighiales</taxon>
        <taxon>Salicaceae</taxon>
        <taxon>Saliceae</taxon>
        <taxon>Populus</taxon>
    </lineage>
</organism>
<evidence type="ECO:0000313" key="1">
    <source>
        <dbReference type="EMBL" id="KAG6775512.1"/>
    </source>
</evidence>
<sequence>MASLVLLFSQLVRPQNTNLAFVSTLASSSFTTSCVAAMSSTASQKPLPKDSNKYDSGVEDQVQEPRMLGLDTQVQYDREFVTQILNFERDGRGEKSNPFRRRVFVVGDFPLLCGSNASSLKKEEDAMQKRVQVKEKSKENLMVNIVKTLQY</sequence>
<name>A0A8X7ZWF0_POPTO</name>
<comment type="caution">
    <text evidence="1">The sequence shown here is derived from an EMBL/GenBank/DDBJ whole genome shotgun (WGS) entry which is preliminary data.</text>
</comment>